<keyword evidence="2" id="KW-0677">Repeat</keyword>
<comment type="caution">
    <text evidence="6">The sequence shown here is derived from an EMBL/GenBank/DDBJ whole genome shotgun (WGS) entry which is preliminary data.</text>
</comment>
<feature type="region of interest" description="Disordered" evidence="4">
    <location>
        <begin position="1"/>
        <end position="75"/>
    </location>
</feature>
<feature type="region of interest" description="Disordered" evidence="4">
    <location>
        <begin position="488"/>
        <end position="585"/>
    </location>
</feature>
<keyword evidence="1 3" id="KW-0853">WD repeat</keyword>
<dbReference type="PROSITE" id="PS50082">
    <property type="entry name" value="WD_REPEATS_2"/>
    <property type="match status" value="5"/>
</dbReference>
<proteinExistence type="predicted"/>
<dbReference type="PROSITE" id="PS00678">
    <property type="entry name" value="WD_REPEATS_1"/>
    <property type="match status" value="3"/>
</dbReference>
<feature type="compositionally biased region" description="Polar residues" evidence="4">
    <location>
        <begin position="8"/>
        <end position="17"/>
    </location>
</feature>
<name>A0A9P5YBG8_9AGAR</name>
<dbReference type="CDD" id="cd00200">
    <property type="entry name" value="WD40"/>
    <property type="match status" value="1"/>
</dbReference>
<feature type="repeat" description="WD" evidence="3">
    <location>
        <begin position="597"/>
        <end position="626"/>
    </location>
</feature>
<feature type="compositionally biased region" description="Polar residues" evidence="4">
    <location>
        <begin position="43"/>
        <end position="52"/>
    </location>
</feature>
<gene>
    <name evidence="6" type="ORF">BDZ94DRAFT_1214514</name>
</gene>
<evidence type="ECO:0000256" key="3">
    <source>
        <dbReference type="PROSITE-ProRule" id="PRU00221"/>
    </source>
</evidence>
<sequence length="877" mass="94063">MHGPSSVLDPTTQTQTLYIPFASPPTPSPSPAPSPSHRPTTTNRTTRLSHSAHSADPNDPSVPNVSGAHNEDDLEPTPARRAFLTAILTSCTPSELHFLSTALLPLLSSHPRVSLPPPPPKDNLTTLPPELGLHILGCVNDPQTLVRAGALCRVWRGLGADEGVWRGLCLIWGFMGDEADYGGDQFGDGERGREDVLWGDVPRKTGTAVGKHKYKEKAVDSPPFSYRAHFRRNYVILMNWRHGGRLLRSHELPTLSAAAAYVGPPLLPPPPLTGAQHHPSHYHQHQHHPPTATDPYSYNTGSTITTNTLTHTIHTTHTHTHNTHYTTTTPTPESQPPDNGVVTSLALDHDWVVVGLASSRIHVFSAKTGVLARTLVGHEAGVWGVCLVSAGEEGTGKEKERERFGDEEIGNVERRGDGKEGIRAKKGKEKEKKAGSSKGKSRDAKSKDKGKTRAGRNISGRARGDEDIEYQDHLIPPGLRAAMGLESDLDASRSASGSGSGSGSSSGEGSGSGSTSIREGRRKGSYRGVGGRGIVDEDAEESGRIRPSKDEHRHQHQHPHPNHADEELSESNITEPGIYPTYTPERMSDPAFASAGWGQPGALVVSGGCDKVVKVWDVRSGQCIYTLRGHTATIRCLRVLHARPIAISGSRDGTLRVWDVRRGGLLRVLRGHTGSVRCVDVNGARAVSGSYDTTGRIWDLDTGECLFVLRGHFHQIYAVAFDGVRVATGGLDTTVRVWDAETGTCTALLQGHSALVCQVQLAHNVLVTGGSDGRVVTFALGTLRAAHRVVAHDASVTALQRHGDVLVTGGNDGRVRVWEAGPGAGEVGGRFVRDMWEGECVWKVAVARGGGVCAVMGRRAGKTVMEVWSFGEGEEGV</sequence>
<protein>
    <recommendedName>
        <fullName evidence="5">F-box domain-containing protein</fullName>
    </recommendedName>
</protein>
<evidence type="ECO:0000256" key="4">
    <source>
        <dbReference type="SAM" id="MobiDB-lite"/>
    </source>
</evidence>
<dbReference type="GO" id="GO:1990234">
    <property type="term" value="C:transferase complex"/>
    <property type="evidence" value="ECO:0007669"/>
    <property type="project" value="UniProtKB-ARBA"/>
</dbReference>
<feature type="repeat" description="WD" evidence="3">
    <location>
        <begin position="669"/>
        <end position="708"/>
    </location>
</feature>
<dbReference type="SMART" id="SM00320">
    <property type="entry name" value="WD40"/>
    <property type="match status" value="7"/>
</dbReference>
<dbReference type="InterPro" id="IPR036322">
    <property type="entry name" value="WD40_repeat_dom_sf"/>
</dbReference>
<dbReference type="PANTHER" id="PTHR22847">
    <property type="entry name" value="WD40 REPEAT PROTEIN"/>
    <property type="match status" value="1"/>
</dbReference>
<feature type="region of interest" description="Disordered" evidence="4">
    <location>
        <begin position="315"/>
        <end position="340"/>
    </location>
</feature>
<dbReference type="SUPFAM" id="SSF81383">
    <property type="entry name" value="F-box domain"/>
    <property type="match status" value="1"/>
</dbReference>
<dbReference type="InterPro" id="IPR036047">
    <property type="entry name" value="F-box-like_dom_sf"/>
</dbReference>
<dbReference type="InterPro" id="IPR011047">
    <property type="entry name" value="Quinoprotein_ADH-like_sf"/>
</dbReference>
<dbReference type="EMBL" id="MU150246">
    <property type="protein sequence ID" value="KAF9465645.1"/>
    <property type="molecule type" value="Genomic_DNA"/>
</dbReference>
<feature type="compositionally biased region" description="Basic and acidic residues" evidence="4">
    <location>
        <begin position="541"/>
        <end position="553"/>
    </location>
</feature>
<feature type="compositionally biased region" description="Pro residues" evidence="4">
    <location>
        <begin position="22"/>
        <end position="36"/>
    </location>
</feature>
<dbReference type="Pfam" id="PF00400">
    <property type="entry name" value="WD40"/>
    <property type="match status" value="5"/>
</dbReference>
<feature type="region of interest" description="Disordered" evidence="4">
    <location>
        <begin position="392"/>
        <end position="471"/>
    </location>
</feature>
<feature type="compositionally biased region" description="Low complexity" evidence="4">
    <location>
        <begin position="323"/>
        <end position="332"/>
    </location>
</feature>
<dbReference type="SUPFAM" id="SSF50978">
    <property type="entry name" value="WD40 repeat-like"/>
    <property type="match status" value="1"/>
</dbReference>
<feature type="repeat" description="WD" evidence="3">
    <location>
        <begin position="789"/>
        <end position="819"/>
    </location>
</feature>
<dbReference type="PROSITE" id="PS50294">
    <property type="entry name" value="WD_REPEATS_REGION"/>
    <property type="match status" value="4"/>
</dbReference>
<reference evidence="6" key="1">
    <citation type="submission" date="2020-11" db="EMBL/GenBank/DDBJ databases">
        <authorList>
            <consortium name="DOE Joint Genome Institute"/>
            <person name="Ahrendt S."/>
            <person name="Riley R."/>
            <person name="Andreopoulos W."/>
            <person name="Labutti K."/>
            <person name="Pangilinan J."/>
            <person name="Ruiz-Duenas F.J."/>
            <person name="Barrasa J.M."/>
            <person name="Sanchez-Garcia M."/>
            <person name="Camarero S."/>
            <person name="Miyauchi S."/>
            <person name="Serrano A."/>
            <person name="Linde D."/>
            <person name="Babiker R."/>
            <person name="Drula E."/>
            <person name="Ayuso-Fernandez I."/>
            <person name="Pacheco R."/>
            <person name="Padilla G."/>
            <person name="Ferreira P."/>
            <person name="Barriuso J."/>
            <person name="Kellner H."/>
            <person name="Castanera R."/>
            <person name="Alfaro M."/>
            <person name="Ramirez L."/>
            <person name="Pisabarro A.G."/>
            <person name="Kuo A."/>
            <person name="Tritt A."/>
            <person name="Lipzen A."/>
            <person name="He G."/>
            <person name="Yan M."/>
            <person name="Ng V."/>
            <person name="Cullen D."/>
            <person name="Martin F."/>
            <person name="Rosso M.-N."/>
            <person name="Henrissat B."/>
            <person name="Hibbett D."/>
            <person name="Martinez A.T."/>
            <person name="Grigoriev I.V."/>
        </authorList>
    </citation>
    <scope>NUCLEOTIDE SEQUENCE</scope>
    <source>
        <strain evidence="6">CBS 247.69</strain>
    </source>
</reference>
<feature type="domain" description="F-box" evidence="5">
    <location>
        <begin position="125"/>
        <end position="170"/>
    </location>
</feature>
<dbReference type="Gene3D" id="1.20.1280.50">
    <property type="match status" value="1"/>
</dbReference>
<keyword evidence="7" id="KW-1185">Reference proteome</keyword>
<dbReference type="PRINTS" id="PR00320">
    <property type="entry name" value="GPROTEINBRPT"/>
</dbReference>
<dbReference type="AlphaFoldDB" id="A0A9P5YBG8"/>
<feature type="compositionally biased region" description="Basic residues" evidence="4">
    <location>
        <begin position="278"/>
        <end position="288"/>
    </location>
</feature>
<feature type="repeat" description="WD" evidence="3">
    <location>
        <begin position="627"/>
        <end position="668"/>
    </location>
</feature>
<dbReference type="OrthoDB" id="190105at2759"/>
<evidence type="ECO:0000259" key="5">
    <source>
        <dbReference type="Pfam" id="PF12937"/>
    </source>
</evidence>
<dbReference type="InterPro" id="IPR001680">
    <property type="entry name" value="WD40_rpt"/>
</dbReference>
<evidence type="ECO:0000256" key="1">
    <source>
        <dbReference type="ARBA" id="ARBA00022574"/>
    </source>
</evidence>
<dbReference type="InterPro" id="IPR019775">
    <property type="entry name" value="WD40_repeat_CS"/>
</dbReference>
<feature type="compositionally biased region" description="Basic and acidic residues" evidence="4">
    <location>
        <begin position="394"/>
        <end position="451"/>
    </location>
</feature>
<feature type="region of interest" description="Disordered" evidence="4">
    <location>
        <begin position="267"/>
        <end position="303"/>
    </location>
</feature>
<organism evidence="6 7">
    <name type="scientific">Collybia nuda</name>
    <dbReference type="NCBI Taxonomy" id="64659"/>
    <lineage>
        <taxon>Eukaryota</taxon>
        <taxon>Fungi</taxon>
        <taxon>Dikarya</taxon>
        <taxon>Basidiomycota</taxon>
        <taxon>Agaricomycotina</taxon>
        <taxon>Agaricomycetes</taxon>
        <taxon>Agaricomycetidae</taxon>
        <taxon>Agaricales</taxon>
        <taxon>Tricholomatineae</taxon>
        <taxon>Clitocybaceae</taxon>
        <taxon>Collybia</taxon>
    </lineage>
</organism>
<evidence type="ECO:0000256" key="2">
    <source>
        <dbReference type="ARBA" id="ARBA00022737"/>
    </source>
</evidence>
<accession>A0A9P5YBG8</accession>
<feature type="repeat" description="WD" evidence="3">
    <location>
        <begin position="709"/>
        <end position="748"/>
    </location>
</feature>
<dbReference type="InterPro" id="IPR001810">
    <property type="entry name" value="F-box_dom"/>
</dbReference>
<feature type="compositionally biased region" description="Gly residues" evidence="4">
    <location>
        <begin position="498"/>
        <end position="512"/>
    </location>
</feature>
<dbReference type="SUPFAM" id="SSF50998">
    <property type="entry name" value="Quinoprotein alcohol dehydrogenase-like"/>
    <property type="match status" value="1"/>
</dbReference>
<dbReference type="Proteomes" id="UP000807353">
    <property type="component" value="Unassembled WGS sequence"/>
</dbReference>
<dbReference type="PANTHER" id="PTHR22847:SF637">
    <property type="entry name" value="WD REPEAT DOMAIN 5B"/>
    <property type="match status" value="1"/>
</dbReference>
<dbReference type="InterPro" id="IPR015943">
    <property type="entry name" value="WD40/YVTN_repeat-like_dom_sf"/>
</dbReference>
<dbReference type="InterPro" id="IPR020472">
    <property type="entry name" value="WD40_PAC1"/>
</dbReference>
<evidence type="ECO:0000313" key="7">
    <source>
        <dbReference type="Proteomes" id="UP000807353"/>
    </source>
</evidence>
<dbReference type="Pfam" id="PF12937">
    <property type="entry name" value="F-box-like"/>
    <property type="match status" value="1"/>
</dbReference>
<dbReference type="Gene3D" id="2.130.10.10">
    <property type="entry name" value="YVTN repeat-like/Quinoprotein amine dehydrogenase"/>
    <property type="match status" value="2"/>
</dbReference>
<evidence type="ECO:0000313" key="6">
    <source>
        <dbReference type="EMBL" id="KAF9465645.1"/>
    </source>
</evidence>